<evidence type="ECO:0000256" key="9">
    <source>
        <dbReference type="ARBA" id="ARBA00023242"/>
    </source>
</evidence>
<keyword evidence="15" id="KW-1185">Reference proteome</keyword>
<dbReference type="InterPro" id="IPR017884">
    <property type="entry name" value="SANT_dom"/>
</dbReference>
<evidence type="ECO:0000256" key="5">
    <source>
        <dbReference type="ARBA" id="ARBA00023015"/>
    </source>
</evidence>
<keyword evidence="1" id="KW-0645">Protease</keyword>
<feature type="compositionally biased region" description="Basic and acidic residues" evidence="10">
    <location>
        <begin position="125"/>
        <end position="151"/>
    </location>
</feature>
<evidence type="ECO:0000256" key="2">
    <source>
        <dbReference type="ARBA" id="ARBA00022723"/>
    </source>
</evidence>
<dbReference type="Proteomes" id="UP000053237">
    <property type="component" value="Unassembled WGS sequence"/>
</dbReference>
<keyword evidence="7" id="KW-0238">DNA-binding</keyword>
<keyword evidence="6" id="KW-0482">Metalloprotease</keyword>
<dbReference type="PROSITE" id="PS51294">
    <property type="entry name" value="HTH_MYB"/>
    <property type="match status" value="1"/>
</dbReference>
<evidence type="ECO:0000259" key="11">
    <source>
        <dbReference type="PROSITE" id="PS50090"/>
    </source>
</evidence>
<reference evidence="14 15" key="1">
    <citation type="submission" date="2012-05" db="EMBL/GenBank/DDBJ databases">
        <title>Recombination and specialization in a pathogen metapopulation.</title>
        <authorList>
            <person name="Gardiner A."/>
            <person name="Kemen E."/>
            <person name="Schultz-Larsen T."/>
            <person name="MacLean D."/>
            <person name="Van Oosterhout C."/>
            <person name="Jones J.D.G."/>
        </authorList>
    </citation>
    <scope>NUCLEOTIDE SEQUENCE [LARGE SCALE GENOMIC DNA]</scope>
    <source>
        <strain evidence="14 15">Ac Nc2</strain>
    </source>
</reference>
<feature type="compositionally biased region" description="Polar residues" evidence="10">
    <location>
        <begin position="328"/>
        <end position="363"/>
    </location>
</feature>
<dbReference type="CDD" id="cd00167">
    <property type="entry name" value="SANT"/>
    <property type="match status" value="1"/>
</dbReference>
<dbReference type="STRING" id="65357.A0A024GHA7"/>
<dbReference type="AlphaFoldDB" id="A0A024GHA7"/>
<evidence type="ECO:0000313" key="15">
    <source>
        <dbReference type="Proteomes" id="UP000053237"/>
    </source>
</evidence>
<feature type="domain" description="Myb-like" evidence="11">
    <location>
        <begin position="72"/>
        <end position="122"/>
    </location>
</feature>
<feature type="domain" description="HTH myb-type" evidence="13">
    <location>
        <begin position="76"/>
        <end position="126"/>
    </location>
</feature>
<dbReference type="NCBIfam" id="TIGR01557">
    <property type="entry name" value="myb_SHAQKYF"/>
    <property type="match status" value="1"/>
</dbReference>
<feature type="region of interest" description="Disordered" evidence="10">
    <location>
        <begin position="121"/>
        <end position="196"/>
    </location>
</feature>
<evidence type="ECO:0000313" key="14">
    <source>
        <dbReference type="EMBL" id="CCI46273.1"/>
    </source>
</evidence>
<dbReference type="InterPro" id="IPR006447">
    <property type="entry name" value="Myb_dom_plants"/>
</dbReference>
<evidence type="ECO:0000256" key="4">
    <source>
        <dbReference type="ARBA" id="ARBA00022833"/>
    </source>
</evidence>
<keyword evidence="8" id="KW-0804">Transcription</keyword>
<sequence>MVYATPASEFSRMSGHHPMKAAFDLHNSSTQDQESHIAYATCGKTLNDREMEPGLNIDDFKVPAASTSCKAQTGMNGGRWTEKEHQSFLVGLRLYGREWKKVASKIRTRTSAQIRSHAQKYFAKISRDDQQRRKDSGESLSHSPEKAHDETNSQPSDMTTIAFNGYSTDDDISTSPSNTSDHGDTDGSVSYRSKERTKKLNLESSYRFGRSIEIKKANEDGNSLVAPIKSETLLFPLKSKVRQSFSTQLSRLDTLKPRKYHRDTEYNVKKTETLPSQEELIESVAPNVRHRLSSLIEAELCALQVLSYYTLFQIDQPCPSKKRKLETNDYSSEETPPFSDRNSSTQSIIDSVTNGSIRTAQTV</sequence>
<dbReference type="InterPro" id="IPR009057">
    <property type="entry name" value="Homeodomain-like_sf"/>
</dbReference>
<evidence type="ECO:0000256" key="6">
    <source>
        <dbReference type="ARBA" id="ARBA00023049"/>
    </source>
</evidence>
<evidence type="ECO:0000256" key="3">
    <source>
        <dbReference type="ARBA" id="ARBA00022801"/>
    </source>
</evidence>
<evidence type="ECO:0000259" key="13">
    <source>
        <dbReference type="PROSITE" id="PS51294"/>
    </source>
</evidence>
<evidence type="ECO:0000259" key="12">
    <source>
        <dbReference type="PROSITE" id="PS51293"/>
    </source>
</evidence>
<dbReference type="SMART" id="SM00717">
    <property type="entry name" value="SANT"/>
    <property type="match status" value="1"/>
</dbReference>
<dbReference type="InterPro" id="IPR017930">
    <property type="entry name" value="Myb_dom"/>
</dbReference>
<feature type="domain" description="SANT" evidence="12">
    <location>
        <begin position="79"/>
        <end position="128"/>
    </location>
</feature>
<dbReference type="GO" id="GO:0008237">
    <property type="term" value="F:metallopeptidase activity"/>
    <property type="evidence" value="ECO:0007669"/>
    <property type="project" value="UniProtKB-KW"/>
</dbReference>
<dbReference type="EMBL" id="CAIX01000121">
    <property type="protein sequence ID" value="CCI46273.1"/>
    <property type="molecule type" value="Genomic_DNA"/>
</dbReference>
<dbReference type="InParanoid" id="A0A024GHA7"/>
<keyword evidence="5" id="KW-0805">Transcription regulation</keyword>
<feature type="region of interest" description="Disordered" evidence="10">
    <location>
        <begin position="322"/>
        <end position="363"/>
    </location>
</feature>
<proteinExistence type="predicted"/>
<organism evidence="14 15">
    <name type="scientific">Albugo candida</name>
    <dbReference type="NCBI Taxonomy" id="65357"/>
    <lineage>
        <taxon>Eukaryota</taxon>
        <taxon>Sar</taxon>
        <taxon>Stramenopiles</taxon>
        <taxon>Oomycota</taxon>
        <taxon>Peronosporomycetes</taxon>
        <taxon>Albuginales</taxon>
        <taxon>Albuginaceae</taxon>
        <taxon>Albugo</taxon>
    </lineage>
</organism>
<evidence type="ECO:0000256" key="1">
    <source>
        <dbReference type="ARBA" id="ARBA00022670"/>
    </source>
</evidence>
<name>A0A024GHA7_9STRA</name>
<evidence type="ECO:0000256" key="10">
    <source>
        <dbReference type="SAM" id="MobiDB-lite"/>
    </source>
</evidence>
<dbReference type="GO" id="GO:0003677">
    <property type="term" value="F:DNA binding"/>
    <property type="evidence" value="ECO:0007669"/>
    <property type="project" value="UniProtKB-KW"/>
</dbReference>
<keyword evidence="9" id="KW-0539">Nucleus</keyword>
<evidence type="ECO:0000256" key="8">
    <source>
        <dbReference type="ARBA" id="ARBA00023163"/>
    </source>
</evidence>
<keyword evidence="4" id="KW-0862">Zinc</keyword>
<accession>A0A024GHA7</accession>
<comment type="caution">
    <text evidence="14">The sequence shown here is derived from an EMBL/GenBank/DDBJ whole genome shotgun (WGS) entry which is preliminary data.</text>
</comment>
<dbReference type="PANTHER" id="PTHR12802">
    <property type="entry name" value="SWI/SNF COMPLEX-RELATED"/>
    <property type="match status" value="1"/>
</dbReference>
<dbReference type="PROSITE" id="PS50090">
    <property type="entry name" value="MYB_LIKE"/>
    <property type="match status" value="1"/>
</dbReference>
<keyword evidence="2" id="KW-0479">Metal-binding</keyword>
<keyword evidence="3" id="KW-0378">Hydrolase</keyword>
<dbReference type="Gene3D" id="1.10.10.60">
    <property type="entry name" value="Homeodomain-like"/>
    <property type="match status" value="1"/>
</dbReference>
<dbReference type="OrthoDB" id="118550at2759"/>
<dbReference type="GO" id="GO:0006508">
    <property type="term" value="P:proteolysis"/>
    <property type="evidence" value="ECO:0007669"/>
    <property type="project" value="UniProtKB-KW"/>
</dbReference>
<feature type="compositionally biased region" description="Polar residues" evidence="10">
    <location>
        <begin position="152"/>
        <end position="180"/>
    </location>
</feature>
<dbReference type="GO" id="GO:0046872">
    <property type="term" value="F:metal ion binding"/>
    <property type="evidence" value="ECO:0007669"/>
    <property type="project" value="UniProtKB-KW"/>
</dbReference>
<dbReference type="Pfam" id="PF00249">
    <property type="entry name" value="Myb_DNA-binding"/>
    <property type="match status" value="1"/>
</dbReference>
<dbReference type="FunFam" id="1.10.10.60:FF:000151">
    <property type="entry name" value="histone H2A deubiquitinase MYSM1 isoform X2"/>
    <property type="match status" value="1"/>
</dbReference>
<protein>
    <submittedName>
        <fullName evidence="14">Uncharacterized protein</fullName>
    </submittedName>
</protein>
<dbReference type="InterPro" id="IPR001005">
    <property type="entry name" value="SANT/Myb"/>
</dbReference>
<dbReference type="SUPFAM" id="SSF46689">
    <property type="entry name" value="Homeodomain-like"/>
    <property type="match status" value="1"/>
</dbReference>
<dbReference type="PROSITE" id="PS51293">
    <property type="entry name" value="SANT"/>
    <property type="match status" value="1"/>
</dbReference>
<gene>
    <name evidence="14" type="ORF">BN9_072020</name>
</gene>
<evidence type="ECO:0000256" key="7">
    <source>
        <dbReference type="ARBA" id="ARBA00023125"/>
    </source>
</evidence>